<dbReference type="InterPro" id="IPR015424">
    <property type="entry name" value="PyrdxlP-dep_Trfase"/>
</dbReference>
<dbReference type="InterPro" id="IPR010982">
    <property type="entry name" value="Lambda_DNA-bd_dom_sf"/>
</dbReference>
<evidence type="ECO:0000313" key="9">
    <source>
        <dbReference type="EMBL" id="PAC72763.1"/>
    </source>
</evidence>
<reference evidence="10 13" key="2">
    <citation type="submission" date="2019-07" db="EMBL/GenBank/DDBJ databases">
        <authorList>
            <person name="Chang H.-W."/>
            <person name="Raman A."/>
            <person name="Venkatesh S."/>
            <person name="Gehrig J."/>
        </authorList>
    </citation>
    <scope>NUCLEOTIDE SEQUENCE [LARGE SCALE GENOMIC DNA]</scope>
    <source>
        <strain evidence="10">Bifidobacterium_pseudocatenulatum_LFYP_29</strain>
    </source>
</reference>
<comment type="cofactor">
    <cofactor evidence="1">
        <name>pyridoxal 5'-phosphate</name>
        <dbReference type="ChEBI" id="CHEBI:597326"/>
    </cofactor>
</comment>
<evidence type="ECO:0000256" key="7">
    <source>
        <dbReference type="SAM" id="MobiDB-lite"/>
    </source>
</evidence>
<dbReference type="Gene3D" id="1.10.260.40">
    <property type="entry name" value="lambda repressor-like DNA-binding domains"/>
    <property type="match status" value="1"/>
</dbReference>
<evidence type="ECO:0000313" key="13">
    <source>
        <dbReference type="Proteomes" id="UP000331308"/>
    </source>
</evidence>
<dbReference type="Proteomes" id="UP000331308">
    <property type="component" value="Unassembled WGS sequence"/>
</dbReference>
<dbReference type="EMBL" id="MNLB01000011">
    <property type="protein sequence ID" value="PAC72763.1"/>
    <property type="molecule type" value="Genomic_DNA"/>
</dbReference>
<evidence type="ECO:0000256" key="6">
    <source>
        <dbReference type="ARBA" id="ARBA00026106"/>
    </source>
</evidence>
<dbReference type="Pfam" id="PF00155">
    <property type="entry name" value="Aminotran_1_2"/>
    <property type="match status" value="1"/>
</dbReference>
<dbReference type="EC" id="2.6.1.2" evidence="6"/>
<dbReference type="CDD" id="cd00609">
    <property type="entry name" value="AAT_like"/>
    <property type="match status" value="1"/>
</dbReference>
<feature type="region of interest" description="Disordered" evidence="7">
    <location>
        <begin position="85"/>
        <end position="106"/>
    </location>
</feature>
<name>A0A173ZM83_BIFPS</name>
<evidence type="ECO:0000313" key="10">
    <source>
        <dbReference type="EMBL" id="VUX65003.1"/>
    </source>
</evidence>
<dbReference type="PROSITE" id="PS50943">
    <property type="entry name" value="HTH_CROC1"/>
    <property type="match status" value="1"/>
</dbReference>
<dbReference type="RefSeq" id="WP_004222092.1">
    <property type="nucleotide sequence ID" value="NZ_AP031419.1"/>
</dbReference>
<dbReference type="InterPro" id="IPR004839">
    <property type="entry name" value="Aminotransferase_I/II_large"/>
</dbReference>
<dbReference type="PANTHER" id="PTHR43488">
    <property type="entry name" value="GLUTAMATE-PYRUVATE AMINOTRANSFERASE ALAA"/>
    <property type="match status" value="1"/>
</dbReference>
<dbReference type="InterPro" id="IPR001387">
    <property type="entry name" value="Cro/C1-type_HTH"/>
</dbReference>
<comment type="similarity">
    <text evidence="2">Belongs to the class-I pyridoxal-phosphate-dependent aminotransferase family.</text>
</comment>
<evidence type="ECO:0000256" key="5">
    <source>
        <dbReference type="ARBA" id="ARBA00022898"/>
    </source>
</evidence>
<keyword evidence="5" id="KW-0663">Pyridoxal phosphate</keyword>
<reference evidence="11 14" key="3">
    <citation type="submission" date="2019-10" db="EMBL/GenBank/DDBJ databases">
        <authorList>
            <consortium name="Melissa Lawson"/>
            <person name="O'neill I."/>
        </authorList>
    </citation>
    <scope>NUCLEOTIDE SEQUENCE [LARGE SCALE GENOMIC DNA]</scope>
    <source>
        <strain evidence="11">LH_658</strain>
    </source>
</reference>
<dbReference type="CDD" id="cd00093">
    <property type="entry name" value="HTH_XRE"/>
    <property type="match status" value="1"/>
</dbReference>
<dbReference type="Gene3D" id="3.90.1150.10">
    <property type="entry name" value="Aspartate Aminotransferase, domain 1"/>
    <property type="match status" value="1"/>
</dbReference>
<evidence type="ECO:0000259" key="8">
    <source>
        <dbReference type="PROSITE" id="PS50943"/>
    </source>
</evidence>
<dbReference type="Gene3D" id="3.40.640.10">
    <property type="entry name" value="Type I PLP-dependent aspartate aminotransferase-like (Major domain)"/>
    <property type="match status" value="1"/>
</dbReference>
<organism evidence="9 12">
    <name type="scientific">Bifidobacterium pseudocatenulatum</name>
    <dbReference type="NCBI Taxonomy" id="28026"/>
    <lineage>
        <taxon>Bacteria</taxon>
        <taxon>Bacillati</taxon>
        <taxon>Actinomycetota</taxon>
        <taxon>Actinomycetes</taxon>
        <taxon>Bifidobacteriales</taxon>
        <taxon>Bifidobacteriaceae</taxon>
        <taxon>Bifidobacterium</taxon>
    </lineage>
</organism>
<evidence type="ECO:0000256" key="3">
    <source>
        <dbReference type="ARBA" id="ARBA00022576"/>
    </source>
</evidence>
<dbReference type="Proteomes" id="UP000494211">
    <property type="component" value="Unassembled WGS sequence"/>
</dbReference>
<feature type="compositionally biased region" description="Polar residues" evidence="7">
    <location>
        <begin position="93"/>
        <end position="106"/>
    </location>
</feature>
<protein>
    <recommendedName>
        <fullName evidence="6">alanine transaminase</fullName>
        <ecNumber evidence="6">2.6.1.2</ecNumber>
    </recommendedName>
</protein>
<keyword evidence="3 9" id="KW-0032">Aminotransferase</keyword>
<dbReference type="GeneID" id="45599456"/>
<evidence type="ECO:0000313" key="14">
    <source>
        <dbReference type="Proteomes" id="UP000494211"/>
    </source>
</evidence>
<evidence type="ECO:0000256" key="4">
    <source>
        <dbReference type="ARBA" id="ARBA00022679"/>
    </source>
</evidence>
<evidence type="ECO:0000256" key="1">
    <source>
        <dbReference type="ARBA" id="ARBA00001933"/>
    </source>
</evidence>
<dbReference type="AlphaFoldDB" id="A0A173ZM83"/>
<keyword evidence="4 9" id="KW-0808">Transferase</keyword>
<dbReference type="OrthoDB" id="9763453at2"/>
<evidence type="ECO:0000256" key="2">
    <source>
        <dbReference type="ARBA" id="ARBA00007441"/>
    </source>
</evidence>
<sequence length="511" mass="56903">MAESFSNRLNVAMAFRNVKQIDFVHAAEKFNIKLGKSHMSQYVSGKTVPRADIAHFLAAFLQVNEDWLMGKDVPMEQNVATLPAIKSDEAQHDSNPASAQSTEGKTMRTFTKSHKLDNVLYDVRGPVADEAARMEAAGTHILKLNIGNPAPFGFRTPDEVVYDMAQQLPETEGYSPSKGLFSARKAIMQYAQLKNIPNVSIDDIFTGNGVSELINLSLSALLDDGDEVLVPSPDYPLWTACVNLAGGTAVHYICDEGSEWYPDIDDIRSKITDKTKAIVIINPNNPTGALYPKELLQQIVDIAREHQLIIFSDEIYDRLVMDGLEHISIASLAPDLFCVTFSGLSKSHMIAGYRIGWMILSGNKRIAKDYIEGLNMLANMRMCSNVPAQSVVQTALGGHQSVKDYIKPGGRVYEQRELVYQMLNEIPGVTAVKPKAAFYIFPKLNVKKFNIHSDEQFALDLLHDKHILISHGGAFNWQNPDHFRVVYLPRITMLKETVSEIGDFLSTYHQA</sequence>
<dbReference type="GO" id="GO:0003677">
    <property type="term" value="F:DNA binding"/>
    <property type="evidence" value="ECO:0007669"/>
    <property type="project" value="InterPro"/>
</dbReference>
<accession>A0A173ZM83</accession>
<reference evidence="9 12" key="1">
    <citation type="journal article" date="2017" name="ISME J.">
        <title>Unveiling bifidobacterial biogeography across the mammalian branch of the tree of life.</title>
        <authorList>
            <person name="Milani C."/>
            <person name="Mangifesta M."/>
            <person name="Mancabelli L."/>
            <person name="Lugli G.A."/>
            <person name="James K."/>
            <person name="Duranti S."/>
            <person name="Turroni F."/>
            <person name="Ferrario C."/>
            <person name="Ossiprandi M.C."/>
            <person name="van Sinderen D."/>
            <person name="Ventura M."/>
        </authorList>
    </citation>
    <scope>NUCLEOTIDE SEQUENCE [LARGE SCALE GENOMIC DNA]</scope>
    <source>
        <strain evidence="9 12">1E</strain>
    </source>
</reference>
<dbReference type="EMBL" id="CABHOD010000008">
    <property type="protein sequence ID" value="VUX65003.1"/>
    <property type="molecule type" value="Genomic_DNA"/>
</dbReference>
<dbReference type="InterPro" id="IPR015422">
    <property type="entry name" value="PyrdxlP-dep_Trfase_small"/>
</dbReference>
<evidence type="ECO:0000313" key="12">
    <source>
        <dbReference type="Proteomes" id="UP000216789"/>
    </source>
</evidence>
<proteinExistence type="inferred from homology"/>
<dbReference type="STRING" id="28026.GCA_000940535_01000"/>
<comment type="caution">
    <text evidence="9">The sequence shown here is derived from an EMBL/GenBank/DDBJ whole genome shotgun (WGS) entry which is preliminary data.</text>
</comment>
<dbReference type="Proteomes" id="UP000216789">
    <property type="component" value="Unassembled WGS sequence"/>
</dbReference>
<dbReference type="PANTHER" id="PTHR43488:SF2">
    <property type="entry name" value="GLUTAMATE-PYRUVATE AMINOTRANSFERASE ALAA"/>
    <property type="match status" value="1"/>
</dbReference>
<gene>
    <name evidence="10" type="primary">alaA_1</name>
    <name evidence="11" type="ORF">BIFLH658_00034</name>
    <name evidence="10" type="ORF">BPLFYP29_01696</name>
    <name evidence="9" type="ORF">BPS1E_1644</name>
</gene>
<dbReference type="SUPFAM" id="SSF53383">
    <property type="entry name" value="PLP-dependent transferases"/>
    <property type="match status" value="1"/>
</dbReference>
<dbReference type="InterPro" id="IPR051926">
    <property type="entry name" value="Ala_Aminotransferase"/>
</dbReference>
<dbReference type="InterPro" id="IPR015421">
    <property type="entry name" value="PyrdxlP-dep_Trfase_major"/>
</dbReference>
<keyword evidence="14" id="KW-1185">Reference proteome</keyword>
<dbReference type="GO" id="GO:0030170">
    <property type="term" value="F:pyridoxal phosphate binding"/>
    <property type="evidence" value="ECO:0007669"/>
    <property type="project" value="InterPro"/>
</dbReference>
<evidence type="ECO:0000313" key="11">
    <source>
        <dbReference type="EMBL" id="VWQ10986.1"/>
    </source>
</evidence>
<feature type="domain" description="HTH cro/C1-type" evidence="8">
    <location>
        <begin position="36"/>
        <end position="68"/>
    </location>
</feature>
<dbReference type="GO" id="GO:0004021">
    <property type="term" value="F:L-alanine:2-oxoglutarate aminotransferase activity"/>
    <property type="evidence" value="ECO:0007669"/>
    <property type="project" value="UniProtKB-EC"/>
</dbReference>
<dbReference type="EMBL" id="CABWJV010000001">
    <property type="protein sequence ID" value="VWQ10986.1"/>
    <property type="molecule type" value="Genomic_DNA"/>
</dbReference>